<dbReference type="Proteomes" id="UP001146120">
    <property type="component" value="Unassembled WGS sequence"/>
</dbReference>
<reference evidence="2" key="1">
    <citation type="submission" date="2022-11" db="EMBL/GenBank/DDBJ databases">
        <authorList>
            <person name="Morgan W.R."/>
            <person name="Tartar A."/>
        </authorList>
    </citation>
    <scope>NUCLEOTIDE SEQUENCE</scope>
    <source>
        <strain evidence="2">ARSEF 373</strain>
    </source>
</reference>
<organism evidence="2 3">
    <name type="scientific">Lagenidium giganteum</name>
    <dbReference type="NCBI Taxonomy" id="4803"/>
    <lineage>
        <taxon>Eukaryota</taxon>
        <taxon>Sar</taxon>
        <taxon>Stramenopiles</taxon>
        <taxon>Oomycota</taxon>
        <taxon>Peronosporomycetes</taxon>
        <taxon>Pythiales</taxon>
        <taxon>Pythiaceae</taxon>
    </lineage>
</organism>
<comment type="caution">
    <text evidence="2">The sequence shown here is derived from an EMBL/GenBank/DDBJ whole genome shotgun (WGS) entry which is preliminary data.</text>
</comment>
<feature type="chain" id="PRO_5043887000" evidence="1">
    <location>
        <begin position="20"/>
        <end position="202"/>
    </location>
</feature>
<evidence type="ECO:0000313" key="2">
    <source>
        <dbReference type="EMBL" id="DAZ98658.1"/>
    </source>
</evidence>
<accession>A0AAV2YY02</accession>
<reference evidence="2" key="2">
    <citation type="journal article" date="2023" name="Microbiol Resour">
        <title>Decontamination and Annotation of the Draft Genome Sequence of the Oomycete Lagenidium giganteum ARSEF 373.</title>
        <authorList>
            <person name="Morgan W.R."/>
            <person name="Tartar A."/>
        </authorList>
    </citation>
    <scope>NUCLEOTIDE SEQUENCE</scope>
    <source>
        <strain evidence="2">ARSEF 373</strain>
    </source>
</reference>
<evidence type="ECO:0000313" key="3">
    <source>
        <dbReference type="Proteomes" id="UP001146120"/>
    </source>
</evidence>
<sequence>MKLTTIVVAVAAAVATVVADGADVSVTGATCQKQCAPFQLCDVYNGEEYCKDTCAPGRCAANEDCKLHQVQCVRAPCPPIAQCVPKATTCTLQCGEFQQCDIYKGEQYCKDVCAPGRCSDSEVCKLKQVQCIRAPCPPIAECVPQPACSKQCGANQRCYTYNNKQYCADVCTPERCPQGQTCELVKVQCLVAPCPRVAQCVA</sequence>
<dbReference type="EMBL" id="DAKRPA010000100">
    <property type="protein sequence ID" value="DAZ98658.1"/>
    <property type="molecule type" value="Genomic_DNA"/>
</dbReference>
<keyword evidence="1" id="KW-0732">Signal</keyword>
<gene>
    <name evidence="2" type="ORF">N0F65_008784</name>
</gene>
<name>A0AAV2YY02_9STRA</name>
<feature type="signal peptide" evidence="1">
    <location>
        <begin position="1"/>
        <end position="19"/>
    </location>
</feature>
<protein>
    <submittedName>
        <fullName evidence="2">Uncharacterized protein</fullName>
    </submittedName>
</protein>
<dbReference type="AlphaFoldDB" id="A0AAV2YY02"/>
<proteinExistence type="predicted"/>
<keyword evidence="3" id="KW-1185">Reference proteome</keyword>
<evidence type="ECO:0000256" key="1">
    <source>
        <dbReference type="SAM" id="SignalP"/>
    </source>
</evidence>